<feature type="chain" id="PRO_5047487899" description="DUF3298 domain-containing protein" evidence="1">
    <location>
        <begin position="23"/>
        <end position="251"/>
    </location>
</feature>
<name>A0ABS6AY10_9NOCA</name>
<dbReference type="EMBL" id="JAHKNI010000004">
    <property type="protein sequence ID" value="MBU3062944.1"/>
    <property type="molecule type" value="Genomic_DNA"/>
</dbReference>
<accession>A0ABS6AY10</accession>
<reference evidence="2 3" key="1">
    <citation type="submission" date="2021-06" db="EMBL/GenBank/DDBJ databases">
        <title>Actinomycetes sequencing.</title>
        <authorList>
            <person name="Shan Q."/>
        </authorList>
    </citation>
    <scope>NUCLEOTIDE SEQUENCE [LARGE SCALE GENOMIC DNA]</scope>
    <source>
        <strain evidence="2 3">NEAU-G5</strain>
    </source>
</reference>
<proteinExistence type="predicted"/>
<evidence type="ECO:0008006" key="4">
    <source>
        <dbReference type="Google" id="ProtNLM"/>
    </source>
</evidence>
<evidence type="ECO:0000256" key="1">
    <source>
        <dbReference type="SAM" id="SignalP"/>
    </source>
</evidence>
<keyword evidence="1" id="KW-0732">Signal</keyword>
<dbReference type="RefSeq" id="WP_215917809.1">
    <property type="nucleotide sequence ID" value="NZ_JAHKNI010000004.1"/>
</dbReference>
<protein>
    <recommendedName>
        <fullName evidence="4">DUF3298 domain-containing protein</fullName>
    </recommendedName>
</protein>
<dbReference type="Proteomes" id="UP000733379">
    <property type="component" value="Unassembled WGS sequence"/>
</dbReference>
<gene>
    <name evidence="2" type="ORF">KO481_15600</name>
</gene>
<comment type="caution">
    <text evidence="2">The sequence shown here is derived from an EMBL/GenBank/DDBJ whole genome shotgun (WGS) entry which is preliminary data.</text>
</comment>
<sequence>MRKTVWAVLLIGALSGCGSMNHGDAGIPVRPVPASSAGPTTSKCPAPAPAAATGYTATTTRIRSKTAIFAYNITLPQLTGGTAAVRDRFNSAMHAALSDATAVGNGTVADGEIPYDCNEASGVTRIGAHVIAGVLITNRYSGGAYPSNKLDTVVIDTATAQPILLPSVLRNPARAWETLAALAPTLVPAGEPKLDTPGATGDSFAEWLPSPAGLTVYFGVPHVLGDYHPVLFPWSRIRDLFTPSELAILSS</sequence>
<feature type="signal peptide" evidence="1">
    <location>
        <begin position="1"/>
        <end position="22"/>
    </location>
</feature>
<evidence type="ECO:0000313" key="3">
    <source>
        <dbReference type="Proteomes" id="UP000733379"/>
    </source>
</evidence>
<evidence type="ECO:0000313" key="2">
    <source>
        <dbReference type="EMBL" id="MBU3062944.1"/>
    </source>
</evidence>
<keyword evidence="3" id="KW-1185">Reference proteome</keyword>
<organism evidence="2 3">
    <name type="scientific">Nocardia albiluteola</name>
    <dbReference type="NCBI Taxonomy" id="2842303"/>
    <lineage>
        <taxon>Bacteria</taxon>
        <taxon>Bacillati</taxon>
        <taxon>Actinomycetota</taxon>
        <taxon>Actinomycetes</taxon>
        <taxon>Mycobacteriales</taxon>
        <taxon>Nocardiaceae</taxon>
        <taxon>Nocardia</taxon>
    </lineage>
</organism>
<dbReference type="PROSITE" id="PS51257">
    <property type="entry name" value="PROKAR_LIPOPROTEIN"/>
    <property type="match status" value="1"/>
</dbReference>